<dbReference type="AlphaFoldDB" id="T0ZLT3"/>
<keyword evidence="2" id="KW-0418">Kinase</keyword>
<dbReference type="Gene3D" id="3.40.1190.20">
    <property type="match status" value="1"/>
</dbReference>
<name>T0ZLT3_9ZZZZ</name>
<comment type="caution">
    <text evidence="2">The sequence shown here is derived from an EMBL/GenBank/DDBJ whole genome shotgun (WGS) entry which is preliminary data.</text>
</comment>
<dbReference type="GO" id="GO:0009228">
    <property type="term" value="P:thiamine biosynthetic process"/>
    <property type="evidence" value="ECO:0007669"/>
    <property type="project" value="TreeGrafter"/>
</dbReference>
<feature type="domain" description="Pyridoxamine kinase/Phosphomethylpyrimidine kinase" evidence="1">
    <location>
        <begin position="1"/>
        <end position="118"/>
    </location>
</feature>
<organism evidence="2">
    <name type="scientific">mine drainage metagenome</name>
    <dbReference type="NCBI Taxonomy" id="410659"/>
    <lineage>
        <taxon>unclassified sequences</taxon>
        <taxon>metagenomes</taxon>
        <taxon>ecological metagenomes</taxon>
    </lineage>
</organism>
<dbReference type="SUPFAM" id="SSF53613">
    <property type="entry name" value="Ribokinase-like"/>
    <property type="match status" value="1"/>
</dbReference>
<dbReference type="Pfam" id="PF08543">
    <property type="entry name" value="Phos_pyr_kin"/>
    <property type="match status" value="1"/>
</dbReference>
<dbReference type="GO" id="GO:0008902">
    <property type="term" value="F:hydroxymethylpyrimidine kinase activity"/>
    <property type="evidence" value="ECO:0007669"/>
    <property type="project" value="TreeGrafter"/>
</dbReference>
<dbReference type="GO" id="GO:0008972">
    <property type="term" value="F:phosphomethylpyrimidine kinase activity"/>
    <property type="evidence" value="ECO:0007669"/>
    <property type="project" value="TreeGrafter"/>
</dbReference>
<protein>
    <submittedName>
        <fullName evidence="2">Phosphomethylpyrimidine kinase type-1 domain protein</fullName>
        <ecNumber evidence="2">2.-.-.-</ecNumber>
    </submittedName>
</protein>
<reference evidence="2" key="1">
    <citation type="submission" date="2013-08" db="EMBL/GenBank/DDBJ databases">
        <authorList>
            <person name="Mendez C."/>
            <person name="Richter M."/>
            <person name="Ferrer M."/>
            <person name="Sanchez J."/>
        </authorList>
    </citation>
    <scope>NUCLEOTIDE SEQUENCE</scope>
</reference>
<reference evidence="2" key="2">
    <citation type="journal article" date="2014" name="ISME J.">
        <title>Microbial stratification in low pH oxic and suboxic macroscopic growths along an acid mine drainage.</title>
        <authorList>
            <person name="Mendez-Garcia C."/>
            <person name="Mesa V."/>
            <person name="Sprenger R.R."/>
            <person name="Richter M."/>
            <person name="Diez M.S."/>
            <person name="Solano J."/>
            <person name="Bargiela R."/>
            <person name="Golyshina O.V."/>
            <person name="Manteca A."/>
            <person name="Ramos J.L."/>
            <person name="Gallego J.R."/>
            <person name="Llorente I."/>
            <person name="Martins Dos Santos V.A."/>
            <person name="Jensen O.N."/>
            <person name="Pelaez A.I."/>
            <person name="Sanchez J."/>
            <person name="Ferrer M."/>
        </authorList>
    </citation>
    <scope>NUCLEOTIDE SEQUENCE</scope>
</reference>
<dbReference type="GO" id="GO:0005829">
    <property type="term" value="C:cytosol"/>
    <property type="evidence" value="ECO:0007669"/>
    <property type="project" value="TreeGrafter"/>
</dbReference>
<evidence type="ECO:0000259" key="1">
    <source>
        <dbReference type="Pfam" id="PF08543"/>
    </source>
</evidence>
<dbReference type="EMBL" id="AUZY01012481">
    <property type="protein sequence ID" value="EQD29699.1"/>
    <property type="molecule type" value="Genomic_DNA"/>
</dbReference>
<evidence type="ECO:0000313" key="2">
    <source>
        <dbReference type="EMBL" id="EQD29699.1"/>
    </source>
</evidence>
<keyword evidence="2" id="KW-0808">Transferase</keyword>
<feature type="non-terminal residue" evidence="2">
    <location>
        <position position="118"/>
    </location>
</feature>
<dbReference type="PANTHER" id="PTHR20858:SF17">
    <property type="entry name" value="HYDROXYMETHYLPYRIMIDINE_PHOSPHOMETHYLPYRIMIDINE KINASE THI20-RELATED"/>
    <property type="match status" value="1"/>
</dbReference>
<dbReference type="InterPro" id="IPR013749">
    <property type="entry name" value="PM/HMP-P_kinase-1"/>
</dbReference>
<sequence>MVLDPLLYASSGAALLELAGLAALRSRLFPLATLLTPNLPEAAYLARGGPFDSAVSSPREARLDWANALLGEGPRAVLLKGGHDEGPEASDLLVRRGLAPLWLTAVRLDARMRGTGCA</sequence>
<gene>
    <name evidence="2" type="ORF">B1B_18636</name>
</gene>
<accession>T0ZLT3</accession>
<dbReference type="EC" id="2.-.-.-" evidence="2"/>
<dbReference type="PANTHER" id="PTHR20858">
    <property type="entry name" value="PHOSPHOMETHYLPYRIMIDINE KINASE"/>
    <property type="match status" value="1"/>
</dbReference>
<dbReference type="InterPro" id="IPR029056">
    <property type="entry name" value="Ribokinase-like"/>
</dbReference>
<proteinExistence type="predicted"/>